<sequence>MFAETLLARRILMPRLLRRFPPGVVETNARRWVFVRVASVDVTVPPPYRPPGDRGFRVMATVGSFRVNRSAVSGAAVNAILARRKRDHRAALTS</sequence>
<protein>
    <recommendedName>
        <fullName evidence="3">DUF5655 domain-containing protein</fullName>
    </recommendedName>
</protein>
<reference evidence="2" key="1">
    <citation type="journal article" date="2019" name="Int. J. Syst. Evol. Microbiol.">
        <title>The Global Catalogue of Microorganisms (GCM) 10K type strain sequencing project: providing services to taxonomists for standard genome sequencing and annotation.</title>
        <authorList>
            <consortium name="The Broad Institute Genomics Platform"/>
            <consortium name="The Broad Institute Genome Sequencing Center for Infectious Disease"/>
            <person name="Wu L."/>
            <person name="Ma J."/>
        </authorList>
    </citation>
    <scope>NUCLEOTIDE SEQUENCE [LARGE SCALE GENOMIC DNA]</scope>
    <source>
        <strain evidence="2">JCM 3115</strain>
    </source>
</reference>
<dbReference type="EMBL" id="BMQJ01000002">
    <property type="protein sequence ID" value="GGP83220.1"/>
    <property type="molecule type" value="Genomic_DNA"/>
</dbReference>
<comment type="caution">
    <text evidence="1">The sequence shown here is derived from an EMBL/GenBank/DDBJ whole genome shotgun (WGS) entry which is preliminary data.</text>
</comment>
<gene>
    <name evidence="1" type="ORF">GCM10010140_10110</name>
</gene>
<evidence type="ECO:0000313" key="1">
    <source>
        <dbReference type="EMBL" id="GGP83220.1"/>
    </source>
</evidence>
<keyword evidence="2" id="KW-1185">Reference proteome</keyword>
<dbReference type="Proteomes" id="UP000611554">
    <property type="component" value="Unassembled WGS sequence"/>
</dbReference>
<organism evidence="1 2">
    <name type="scientific">Streptosporangium pseudovulgare</name>
    <dbReference type="NCBI Taxonomy" id="35765"/>
    <lineage>
        <taxon>Bacteria</taxon>
        <taxon>Bacillati</taxon>
        <taxon>Actinomycetota</taxon>
        <taxon>Actinomycetes</taxon>
        <taxon>Streptosporangiales</taxon>
        <taxon>Streptosporangiaceae</taxon>
        <taxon>Streptosporangium</taxon>
    </lineage>
</organism>
<evidence type="ECO:0000313" key="2">
    <source>
        <dbReference type="Proteomes" id="UP000611554"/>
    </source>
</evidence>
<accession>A0ABQ2QJB1</accession>
<evidence type="ECO:0008006" key="3">
    <source>
        <dbReference type="Google" id="ProtNLM"/>
    </source>
</evidence>
<name>A0ABQ2QJB1_9ACTN</name>
<proteinExistence type="predicted"/>